<dbReference type="AlphaFoldDB" id="A0A4Y2PEK0"/>
<protein>
    <submittedName>
        <fullName evidence="2">Uncharacterized protein</fullName>
    </submittedName>
</protein>
<evidence type="ECO:0000313" key="3">
    <source>
        <dbReference type="Proteomes" id="UP000499080"/>
    </source>
</evidence>
<feature type="transmembrane region" description="Helical" evidence="1">
    <location>
        <begin position="84"/>
        <end position="111"/>
    </location>
</feature>
<keyword evidence="1" id="KW-0812">Transmembrane</keyword>
<gene>
    <name evidence="2" type="ORF">AVEN_88643_1</name>
</gene>
<sequence length="121" mass="13349">MMDIHFGLCPLHRTEKSDHMMPTAIDPAVQCYCFLPFALPKNRKHVCLQFVGLSVFILGLKMKDLLSVLLLIDVPLIAQAVKAVIATGFFISVAGVTGIGGACYETLWLILLHLVALELLW</sequence>
<organism evidence="2 3">
    <name type="scientific">Araneus ventricosus</name>
    <name type="common">Orbweaver spider</name>
    <name type="synonym">Epeira ventricosa</name>
    <dbReference type="NCBI Taxonomy" id="182803"/>
    <lineage>
        <taxon>Eukaryota</taxon>
        <taxon>Metazoa</taxon>
        <taxon>Ecdysozoa</taxon>
        <taxon>Arthropoda</taxon>
        <taxon>Chelicerata</taxon>
        <taxon>Arachnida</taxon>
        <taxon>Araneae</taxon>
        <taxon>Araneomorphae</taxon>
        <taxon>Entelegynae</taxon>
        <taxon>Araneoidea</taxon>
        <taxon>Araneidae</taxon>
        <taxon>Araneus</taxon>
    </lineage>
</organism>
<reference evidence="2 3" key="1">
    <citation type="journal article" date="2019" name="Sci. Rep.">
        <title>Orb-weaving spider Araneus ventricosus genome elucidates the spidroin gene catalogue.</title>
        <authorList>
            <person name="Kono N."/>
            <person name="Nakamura H."/>
            <person name="Ohtoshi R."/>
            <person name="Moran D.A.P."/>
            <person name="Shinohara A."/>
            <person name="Yoshida Y."/>
            <person name="Fujiwara M."/>
            <person name="Mori M."/>
            <person name="Tomita M."/>
            <person name="Arakawa K."/>
        </authorList>
    </citation>
    <scope>NUCLEOTIDE SEQUENCE [LARGE SCALE GENOMIC DNA]</scope>
</reference>
<proteinExistence type="predicted"/>
<keyword evidence="3" id="KW-1185">Reference proteome</keyword>
<keyword evidence="1" id="KW-0472">Membrane</keyword>
<accession>A0A4Y2PEK0</accession>
<dbReference type="EMBL" id="BGPR01010966">
    <property type="protein sequence ID" value="GBN48920.1"/>
    <property type="molecule type" value="Genomic_DNA"/>
</dbReference>
<comment type="caution">
    <text evidence="2">The sequence shown here is derived from an EMBL/GenBank/DDBJ whole genome shotgun (WGS) entry which is preliminary data.</text>
</comment>
<evidence type="ECO:0000313" key="2">
    <source>
        <dbReference type="EMBL" id="GBN48920.1"/>
    </source>
</evidence>
<keyword evidence="1" id="KW-1133">Transmembrane helix</keyword>
<evidence type="ECO:0000256" key="1">
    <source>
        <dbReference type="SAM" id="Phobius"/>
    </source>
</evidence>
<dbReference type="Proteomes" id="UP000499080">
    <property type="component" value="Unassembled WGS sequence"/>
</dbReference>
<name>A0A4Y2PEK0_ARAVE</name>